<dbReference type="FunFam" id="2.10.25.10:FF:000010">
    <property type="entry name" value="Pro-epidermal growth factor"/>
    <property type="match status" value="1"/>
</dbReference>
<dbReference type="RefSeq" id="XP_038075912.1">
    <property type="nucleotide sequence ID" value="XM_038219984.1"/>
</dbReference>
<dbReference type="InterPro" id="IPR000742">
    <property type="entry name" value="EGF"/>
</dbReference>
<keyword evidence="12" id="KW-1185">Reference proteome</keyword>
<evidence type="ECO:0000256" key="1">
    <source>
        <dbReference type="ARBA" id="ARBA00022536"/>
    </source>
</evidence>
<evidence type="ECO:0000313" key="11">
    <source>
        <dbReference type="EnsemblMetazoa" id="XP_038075912.1"/>
    </source>
</evidence>
<dbReference type="PROSITE" id="PS01187">
    <property type="entry name" value="EGF_CA"/>
    <property type="match status" value="2"/>
</dbReference>
<dbReference type="InterPro" id="IPR001881">
    <property type="entry name" value="EGF-like_Ca-bd_dom"/>
</dbReference>
<evidence type="ECO:0000256" key="3">
    <source>
        <dbReference type="ARBA" id="ARBA00022737"/>
    </source>
</evidence>
<keyword evidence="8" id="KW-0472">Membrane</keyword>
<dbReference type="InterPro" id="IPR018097">
    <property type="entry name" value="EGF_Ca-bd_CS"/>
</dbReference>
<dbReference type="PANTHER" id="PTHR24039">
    <property type="entry name" value="FIBRILLIN-RELATED"/>
    <property type="match status" value="1"/>
</dbReference>
<keyword evidence="5" id="KW-1015">Disulfide bond</keyword>
<dbReference type="EnsemblMetazoa" id="XM_038219984.1">
    <property type="protein sequence ID" value="XP_038075912.1"/>
    <property type="gene ID" value="LOC119743562"/>
</dbReference>
<feature type="transmembrane region" description="Helical" evidence="8">
    <location>
        <begin position="33"/>
        <end position="52"/>
    </location>
</feature>
<name>A0A914BKC9_PATMI</name>
<keyword evidence="1 7" id="KW-0245">EGF-like domain</keyword>
<keyword evidence="6" id="KW-0325">Glycoprotein</keyword>
<dbReference type="GeneID" id="119743562"/>
<dbReference type="SUPFAM" id="SSF57196">
    <property type="entry name" value="EGF/Laminin"/>
    <property type="match status" value="2"/>
</dbReference>
<dbReference type="GO" id="GO:0005509">
    <property type="term" value="F:calcium ion binding"/>
    <property type="evidence" value="ECO:0007669"/>
    <property type="project" value="InterPro"/>
</dbReference>
<evidence type="ECO:0000256" key="2">
    <source>
        <dbReference type="ARBA" id="ARBA00022729"/>
    </source>
</evidence>
<comment type="caution">
    <text evidence="7">Lacks conserved residue(s) required for the propagation of feature annotation.</text>
</comment>
<dbReference type="PROSITE" id="PS01186">
    <property type="entry name" value="EGF_2"/>
    <property type="match status" value="2"/>
</dbReference>
<evidence type="ECO:0000259" key="9">
    <source>
        <dbReference type="PROSITE" id="PS50026"/>
    </source>
</evidence>
<evidence type="ECO:0000313" key="12">
    <source>
        <dbReference type="Proteomes" id="UP000887568"/>
    </source>
</evidence>
<evidence type="ECO:0000259" key="10">
    <source>
        <dbReference type="PROSITE" id="PS51670"/>
    </source>
</evidence>
<dbReference type="PROSITE" id="PS51670">
    <property type="entry name" value="SHKT"/>
    <property type="match status" value="1"/>
</dbReference>
<keyword evidence="8" id="KW-1133">Transmembrane helix</keyword>
<proteinExistence type="predicted"/>
<keyword evidence="8" id="KW-0812">Transmembrane</keyword>
<evidence type="ECO:0000256" key="7">
    <source>
        <dbReference type="PROSITE-ProRule" id="PRU00076"/>
    </source>
</evidence>
<dbReference type="CDD" id="cd00054">
    <property type="entry name" value="EGF_CA"/>
    <property type="match status" value="1"/>
</dbReference>
<dbReference type="Pfam" id="PF07645">
    <property type="entry name" value="EGF_CA"/>
    <property type="match status" value="2"/>
</dbReference>
<evidence type="ECO:0000256" key="8">
    <source>
        <dbReference type="SAM" id="Phobius"/>
    </source>
</evidence>
<protein>
    <submittedName>
        <fullName evidence="11">Uncharacterized protein</fullName>
    </submittedName>
</protein>
<dbReference type="Proteomes" id="UP000887568">
    <property type="component" value="Unplaced"/>
</dbReference>
<reference evidence="11" key="1">
    <citation type="submission" date="2022-11" db="UniProtKB">
        <authorList>
            <consortium name="EnsemblMetazoa"/>
        </authorList>
    </citation>
    <scope>IDENTIFICATION</scope>
</reference>
<dbReference type="PANTHER" id="PTHR24039:SF28">
    <property type="entry name" value="EGF-LIKE DOMAIN-CONTAINING PROTEIN"/>
    <property type="match status" value="1"/>
</dbReference>
<dbReference type="AlphaFoldDB" id="A0A914BKC9"/>
<keyword evidence="4" id="KW-0106">Calcium</keyword>
<organism evidence="11 12">
    <name type="scientific">Patiria miniata</name>
    <name type="common">Bat star</name>
    <name type="synonym">Asterina miniata</name>
    <dbReference type="NCBI Taxonomy" id="46514"/>
    <lineage>
        <taxon>Eukaryota</taxon>
        <taxon>Metazoa</taxon>
        <taxon>Echinodermata</taxon>
        <taxon>Eleutherozoa</taxon>
        <taxon>Asterozoa</taxon>
        <taxon>Asteroidea</taxon>
        <taxon>Valvatacea</taxon>
        <taxon>Valvatida</taxon>
        <taxon>Asterinidae</taxon>
        <taxon>Patiria</taxon>
    </lineage>
</organism>
<dbReference type="InterPro" id="IPR049883">
    <property type="entry name" value="NOTCH1_EGF-like"/>
</dbReference>
<dbReference type="FunFam" id="2.10.25.10:FF:000003">
    <property type="entry name" value="fibrillin-1 isoform X1"/>
    <property type="match status" value="1"/>
</dbReference>
<evidence type="ECO:0000256" key="6">
    <source>
        <dbReference type="ARBA" id="ARBA00023180"/>
    </source>
</evidence>
<dbReference type="Gene3D" id="2.10.25.10">
    <property type="entry name" value="Laminin"/>
    <property type="match status" value="2"/>
</dbReference>
<dbReference type="SMART" id="SM00181">
    <property type="entry name" value="EGF"/>
    <property type="match status" value="2"/>
</dbReference>
<accession>A0A914BKC9</accession>
<sequence length="298" mass="33620">MKHIDFVSQSKSPEYRRDLGLEVFCLYHLKMKVFTFVIFFLCLLFVVDLVECRRPRRGKQKRRRPKLIVPTTTRITTQAVTSPSLPSTTVPFIAAEACHRVCEGDSFLQEDLCTCDCVQPGFAYNERAGKCKDIDECEDESNCQGGTCTNLKGSYQCNCPSGYNLHANGKLCLPQPHVIPCRGLLCFDGASLDEDNCRCKCDNRGLMYDYFEEECVDINECAKGVDNCEHVCVNTMGSYRCHCYQGFRLNFDGESCDPIDPDCKDKAAFCVHLASAIECYYDPNTRTMCPKSCRVCVG</sequence>
<dbReference type="SMART" id="SM00179">
    <property type="entry name" value="EGF_CA"/>
    <property type="match status" value="2"/>
</dbReference>
<feature type="domain" description="EGF-like" evidence="9">
    <location>
        <begin position="133"/>
        <end position="173"/>
    </location>
</feature>
<keyword evidence="3" id="KW-0677">Repeat</keyword>
<dbReference type="InterPro" id="IPR003582">
    <property type="entry name" value="ShKT_dom"/>
</dbReference>
<evidence type="ECO:0000256" key="5">
    <source>
        <dbReference type="ARBA" id="ARBA00023157"/>
    </source>
</evidence>
<feature type="domain" description="EGF-like" evidence="9">
    <location>
        <begin position="217"/>
        <end position="257"/>
    </location>
</feature>
<dbReference type="InterPro" id="IPR000152">
    <property type="entry name" value="EGF-type_Asp/Asn_hydroxyl_site"/>
</dbReference>
<dbReference type="PROSITE" id="PS50026">
    <property type="entry name" value="EGF_3"/>
    <property type="match status" value="2"/>
</dbReference>
<dbReference type="OrthoDB" id="6286622at2759"/>
<dbReference type="PROSITE" id="PS00010">
    <property type="entry name" value="ASX_HYDROXYL"/>
    <property type="match status" value="2"/>
</dbReference>
<dbReference type="OMA" id="VIPCRGL"/>
<evidence type="ECO:0000256" key="4">
    <source>
        <dbReference type="ARBA" id="ARBA00022837"/>
    </source>
</evidence>
<feature type="domain" description="ShKT" evidence="10">
    <location>
        <begin position="263"/>
        <end position="296"/>
    </location>
</feature>
<keyword evidence="2" id="KW-0732">Signal</keyword>